<dbReference type="SUPFAM" id="SSF52058">
    <property type="entry name" value="L domain-like"/>
    <property type="match status" value="1"/>
</dbReference>
<name>F4PWJ6_CACFS</name>
<evidence type="ECO:0000313" key="1">
    <source>
        <dbReference type="EMBL" id="EGG20360.1"/>
    </source>
</evidence>
<dbReference type="EMBL" id="GL883013">
    <property type="protein sequence ID" value="EGG20360.1"/>
    <property type="molecule type" value="Genomic_DNA"/>
</dbReference>
<reference evidence="2" key="1">
    <citation type="journal article" date="2011" name="Genome Res.">
        <title>Phylogeny-wide analysis of social amoeba genomes highlights ancient origins for complex intercellular communication.</title>
        <authorList>
            <person name="Heidel A.J."/>
            <person name="Lawal H.M."/>
            <person name="Felder M."/>
            <person name="Schilde C."/>
            <person name="Helps N.R."/>
            <person name="Tunggal B."/>
            <person name="Rivero F."/>
            <person name="John U."/>
            <person name="Schleicher M."/>
            <person name="Eichinger L."/>
            <person name="Platzer M."/>
            <person name="Noegel A.A."/>
            <person name="Schaap P."/>
            <person name="Gloeckner G."/>
        </authorList>
    </citation>
    <scope>NUCLEOTIDE SEQUENCE [LARGE SCALE GENOMIC DNA]</scope>
    <source>
        <strain evidence="2">SH3</strain>
    </source>
</reference>
<dbReference type="GeneID" id="14872157"/>
<dbReference type="Proteomes" id="UP000007797">
    <property type="component" value="Unassembled WGS sequence"/>
</dbReference>
<dbReference type="KEGG" id="dfa:DFA_07484"/>
<keyword evidence="2" id="KW-1185">Reference proteome</keyword>
<accession>F4PWJ6</accession>
<evidence type="ECO:0000313" key="2">
    <source>
        <dbReference type="Proteomes" id="UP000007797"/>
    </source>
</evidence>
<proteinExistence type="predicted"/>
<dbReference type="AlphaFoldDB" id="F4PWJ6"/>
<protein>
    <submittedName>
        <fullName evidence="1">Uncharacterized protein</fullName>
    </submittedName>
</protein>
<dbReference type="RefSeq" id="XP_004367343.1">
    <property type="nucleotide sequence ID" value="XM_004367286.1"/>
</dbReference>
<sequence>MEDLFGKLPNTIIYQCLHYIKEDVDLIIMEFGCFKNRWMAFSIQTIQPDSFANRLCLSTQPPCQQGGLLLCRQDRRRLQRLLYKFETTIIPTIPKRCLFGDSTHCTSYDEDGDEFQQYIPNLPTEIKHVKAINHCTKDLDWSSLYWLESLHLVGMFDIKTVLPGHIKKLVTACLPQELVELPDSLVDLVVSDPLGLLNTCQNNILAIGYIPESVQHLTLIFNALGIDEMDDGIIPSSNLKELTIANYKHVIIANNGLSSSSSFPSLLRLDAPVHCVGRKGLPPKLEQLYLHLNDQNPNPLQFTYQSSTLQHISFSNYPSSWPLFGSTTPPPDSLTSLEFQTTNAYVLLDVSCLFSTKTIPPLLSTITFTKQTPKNTLVRDTSSGFTIVLDDTLIQSKVETINAITLQFKIKRLDNHQVLVIETSRLYGGIIDFKDRSKVYHIHCHDDSEIPNLREIKTTS</sequence>
<gene>
    <name evidence="1" type="ORF">DFA_07484</name>
</gene>
<organism evidence="1 2">
    <name type="scientific">Cavenderia fasciculata</name>
    <name type="common">Slime mold</name>
    <name type="synonym">Dictyostelium fasciculatum</name>
    <dbReference type="NCBI Taxonomy" id="261658"/>
    <lineage>
        <taxon>Eukaryota</taxon>
        <taxon>Amoebozoa</taxon>
        <taxon>Evosea</taxon>
        <taxon>Eumycetozoa</taxon>
        <taxon>Dictyostelia</taxon>
        <taxon>Acytosteliales</taxon>
        <taxon>Cavenderiaceae</taxon>
        <taxon>Cavenderia</taxon>
    </lineage>
</organism>